<dbReference type="InterPro" id="IPR002177">
    <property type="entry name" value="DPS_DNA-bd"/>
</dbReference>
<dbReference type="Gene3D" id="1.20.1260.10">
    <property type="match status" value="1"/>
</dbReference>
<feature type="domain" description="Ferritin/DPS" evidence="3">
    <location>
        <begin position="24"/>
        <end position="158"/>
    </location>
</feature>
<keyword evidence="5" id="KW-1185">Reference proteome</keyword>
<evidence type="ECO:0000313" key="5">
    <source>
        <dbReference type="Proteomes" id="UP000245390"/>
    </source>
</evidence>
<dbReference type="PRINTS" id="PR01346">
    <property type="entry name" value="HELNAPAPROT"/>
</dbReference>
<gene>
    <name evidence="4" type="ORF">C8D95_105315</name>
</gene>
<dbReference type="InterPro" id="IPR008331">
    <property type="entry name" value="Ferritin_DPS_dom"/>
</dbReference>
<dbReference type="CDD" id="cd01043">
    <property type="entry name" value="DPS"/>
    <property type="match status" value="1"/>
</dbReference>
<keyword evidence="4" id="KW-0238">DNA-binding</keyword>
<dbReference type="PANTHER" id="PTHR42932">
    <property type="entry name" value="GENERAL STRESS PROTEIN 20U"/>
    <property type="match status" value="1"/>
</dbReference>
<dbReference type="Pfam" id="PF00210">
    <property type="entry name" value="Ferritin"/>
    <property type="match status" value="1"/>
</dbReference>
<sequence>MRIDHELGEKELPNVYNTAAVARKLAEALVETYQLVLESQLCRWNVTGSLFYSVRRMTEVHVTDMFAAVDAMAERIRTLDHPAHIGSAALFGQMVGSQHTEVTAIEMVESLVFSHNRLAARLRALVETAECAGDPVTADLAAARGAFHERAAWMLGATAK</sequence>
<evidence type="ECO:0000313" key="4">
    <source>
        <dbReference type="EMBL" id="PWK56247.1"/>
    </source>
</evidence>
<dbReference type="GO" id="GO:0008199">
    <property type="term" value="F:ferric iron binding"/>
    <property type="evidence" value="ECO:0007669"/>
    <property type="project" value="InterPro"/>
</dbReference>
<dbReference type="Proteomes" id="UP000245390">
    <property type="component" value="Unassembled WGS sequence"/>
</dbReference>
<reference evidence="4 5" key="1">
    <citation type="submission" date="2018-05" db="EMBL/GenBank/DDBJ databases">
        <title>Genomic Encyclopedia of Type Strains, Phase IV (KMG-IV): sequencing the most valuable type-strain genomes for metagenomic binning, comparative biology and taxonomic classification.</title>
        <authorList>
            <person name="Goeker M."/>
        </authorList>
    </citation>
    <scope>NUCLEOTIDE SEQUENCE [LARGE SCALE GENOMIC DNA]</scope>
    <source>
        <strain evidence="4 5">DSM 103371</strain>
    </source>
</reference>
<name>A0A316GMW3_9RHOB</name>
<dbReference type="RefSeq" id="WP_109759655.1">
    <property type="nucleotide sequence ID" value="NZ_CP034588.1"/>
</dbReference>
<organism evidence="4 5">
    <name type="scientific">Silicimonas algicola</name>
    <dbReference type="NCBI Taxonomy" id="1826607"/>
    <lineage>
        <taxon>Bacteria</taxon>
        <taxon>Pseudomonadati</taxon>
        <taxon>Pseudomonadota</taxon>
        <taxon>Alphaproteobacteria</taxon>
        <taxon>Rhodobacterales</taxon>
        <taxon>Paracoccaceae</taxon>
    </lineage>
</organism>
<protein>
    <submittedName>
        <fullName evidence="4">Starvation-inducible DNA-binding protein</fullName>
    </submittedName>
</protein>
<dbReference type="SUPFAM" id="SSF47240">
    <property type="entry name" value="Ferritin-like"/>
    <property type="match status" value="1"/>
</dbReference>
<evidence type="ECO:0000256" key="2">
    <source>
        <dbReference type="RuleBase" id="RU003875"/>
    </source>
</evidence>
<dbReference type="OrthoDB" id="9797687at2"/>
<comment type="caution">
    <text evidence="4">The sequence shown here is derived from an EMBL/GenBank/DDBJ whole genome shotgun (WGS) entry which is preliminary data.</text>
</comment>
<dbReference type="PIRSF" id="PIRSF005900">
    <property type="entry name" value="Dps"/>
    <property type="match status" value="1"/>
</dbReference>
<evidence type="ECO:0000259" key="3">
    <source>
        <dbReference type="Pfam" id="PF00210"/>
    </source>
</evidence>
<comment type="similarity">
    <text evidence="1 2">Belongs to the Dps family.</text>
</comment>
<dbReference type="EMBL" id="QGGV01000005">
    <property type="protein sequence ID" value="PWK56247.1"/>
    <property type="molecule type" value="Genomic_DNA"/>
</dbReference>
<dbReference type="GO" id="GO:0003677">
    <property type="term" value="F:DNA binding"/>
    <property type="evidence" value="ECO:0007669"/>
    <property type="project" value="UniProtKB-KW"/>
</dbReference>
<dbReference type="PANTHER" id="PTHR42932:SF3">
    <property type="entry name" value="DNA PROTECTION DURING STARVATION PROTEIN"/>
    <property type="match status" value="1"/>
</dbReference>
<accession>A0A316GMW3</accession>
<dbReference type="KEGG" id="salo:EF888_17050"/>
<dbReference type="AlphaFoldDB" id="A0A316GMW3"/>
<proteinExistence type="inferred from homology"/>
<dbReference type="InterPro" id="IPR012347">
    <property type="entry name" value="Ferritin-like"/>
</dbReference>
<evidence type="ECO:0000256" key="1">
    <source>
        <dbReference type="ARBA" id="ARBA00009497"/>
    </source>
</evidence>
<dbReference type="InterPro" id="IPR009078">
    <property type="entry name" value="Ferritin-like_SF"/>
</dbReference>